<dbReference type="WBParaSite" id="PDA_v2.g5432.t1">
    <property type="protein sequence ID" value="PDA_v2.g5432.t1"/>
    <property type="gene ID" value="PDA_v2.g5432"/>
</dbReference>
<sequence>MFGKVRFNRWTYSADGGEIIDIKVNADLTKGILIGKGYVYCFSTPGGINHRATSSSDILENKIADSTQEHRIDCKSVIHGSIKEEQFKGFVLSKIIVSFDFGPCFVDKNYVTIFAVDNESEIYYASLSTLSSSIKVNPIIGPVCFKNVNINLEPMDMTFLKHPHADLLSLKLFQPAPTTSPSNLYTNEETFITAAPLPADIPKIKNDTNLSYENSLILFSEIFEKLIDLASNNVALTHDVIKKSEAISTLNDKLQLINFFTVLN</sequence>
<name>A0A914QP14_9BILA</name>
<evidence type="ECO:0000313" key="1">
    <source>
        <dbReference type="Proteomes" id="UP000887578"/>
    </source>
</evidence>
<evidence type="ECO:0000313" key="2">
    <source>
        <dbReference type="WBParaSite" id="PDA_v2.g5432.t1"/>
    </source>
</evidence>
<organism evidence="1 2">
    <name type="scientific">Panagrolaimus davidi</name>
    <dbReference type="NCBI Taxonomy" id="227884"/>
    <lineage>
        <taxon>Eukaryota</taxon>
        <taxon>Metazoa</taxon>
        <taxon>Ecdysozoa</taxon>
        <taxon>Nematoda</taxon>
        <taxon>Chromadorea</taxon>
        <taxon>Rhabditida</taxon>
        <taxon>Tylenchina</taxon>
        <taxon>Panagrolaimomorpha</taxon>
        <taxon>Panagrolaimoidea</taxon>
        <taxon>Panagrolaimidae</taxon>
        <taxon>Panagrolaimus</taxon>
    </lineage>
</organism>
<accession>A0A914QP14</accession>
<dbReference type="AlphaFoldDB" id="A0A914QP14"/>
<reference evidence="2" key="1">
    <citation type="submission" date="2022-11" db="UniProtKB">
        <authorList>
            <consortium name="WormBaseParasite"/>
        </authorList>
    </citation>
    <scope>IDENTIFICATION</scope>
</reference>
<proteinExistence type="predicted"/>
<dbReference type="Proteomes" id="UP000887578">
    <property type="component" value="Unplaced"/>
</dbReference>
<protein>
    <submittedName>
        <fullName evidence="2">Uncharacterized protein</fullName>
    </submittedName>
</protein>
<keyword evidence="1" id="KW-1185">Reference proteome</keyword>